<accession>A0A7K1GN99</accession>
<dbReference type="RefSeq" id="WP_155036366.1">
    <property type="nucleotide sequence ID" value="NZ_JBHTIG010000016.1"/>
</dbReference>
<dbReference type="UniPathway" id="UPA00124"/>
<dbReference type="CDD" id="cd05254">
    <property type="entry name" value="dTDP_HR_like_SDR_e"/>
    <property type="match status" value="1"/>
</dbReference>
<keyword evidence="9" id="KW-1185">Reference proteome</keyword>
<dbReference type="EC" id="1.1.1.133" evidence="3 6"/>
<dbReference type="Gene3D" id="3.90.25.10">
    <property type="entry name" value="UDP-galactose 4-epimerase, domain 1"/>
    <property type="match status" value="1"/>
</dbReference>
<dbReference type="OrthoDB" id="9803892at2"/>
<evidence type="ECO:0000259" key="7">
    <source>
        <dbReference type="Pfam" id="PF04321"/>
    </source>
</evidence>
<evidence type="ECO:0000313" key="9">
    <source>
        <dbReference type="Proteomes" id="UP000488936"/>
    </source>
</evidence>
<evidence type="ECO:0000313" key="8">
    <source>
        <dbReference type="EMBL" id="MTH30382.1"/>
    </source>
</evidence>
<evidence type="ECO:0000256" key="5">
    <source>
        <dbReference type="ARBA" id="ARBA00048200"/>
    </source>
</evidence>
<comment type="catalytic activity">
    <reaction evidence="5">
        <text>dTDP-beta-L-rhamnose + NADP(+) = dTDP-4-dehydro-beta-L-rhamnose + NADPH + H(+)</text>
        <dbReference type="Rhea" id="RHEA:21796"/>
        <dbReference type="ChEBI" id="CHEBI:15378"/>
        <dbReference type="ChEBI" id="CHEBI:57510"/>
        <dbReference type="ChEBI" id="CHEBI:57783"/>
        <dbReference type="ChEBI" id="CHEBI:58349"/>
        <dbReference type="ChEBI" id="CHEBI:62830"/>
        <dbReference type="EC" id="1.1.1.133"/>
    </reaction>
</comment>
<dbReference type="PANTHER" id="PTHR10491">
    <property type="entry name" value="DTDP-4-DEHYDRORHAMNOSE REDUCTASE"/>
    <property type="match status" value="1"/>
</dbReference>
<evidence type="ECO:0000256" key="3">
    <source>
        <dbReference type="ARBA" id="ARBA00012929"/>
    </source>
</evidence>
<comment type="similarity">
    <text evidence="2 6">Belongs to the dTDP-4-dehydrorhamnose reductase family.</text>
</comment>
<keyword evidence="6" id="KW-0521">NADP</keyword>
<gene>
    <name evidence="8" type="primary">rfbD</name>
    <name evidence="8" type="ORF">GJV77_10795</name>
</gene>
<dbReference type="AlphaFoldDB" id="A0A7K1GN99"/>
<dbReference type="InterPro" id="IPR036291">
    <property type="entry name" value="NAD(P)-bd_dom_sf"/>
</dbReference>
<dbReference type="GO" id="GO:0005829">
    <property type="term" value="C:cytosol"/>
    <property type="evidence" value="ECO:0007669"/>
    <property type="project" value="TreeGrafter"/>
</dbReference>
<evidence type="ECO:0000256" key="4">
    <source>
        <dbReference type="ARBA" id="ARBA00017099"/>
    </source>
</evidence>
<dbReference type="SUPFAM" id="SSF51735">
    <property type="entry name" value="NAD(P)-binding Rossmann-fold domains"/>
    <property type="match status" value="1"/>
</dbReference>
<dbReference type="InterPro" id="IPR029903">
    <property type="entry name" value="RmlD-like-bd"/>
</dbReference>
<sequence>MKILVTGSTGQLGSELKDLVVHYPQYNFVFMDREKMSLDDAERILTVLNAEHPDFIINAGAYTAVDKAESERELADRVNHQGVRVLGEWCQEYDAHLVHLSTDYVFDGTSSIPLTEEAESAPINIYGATKRQGEKALMSVHPDAVIIRTSWVYSTYGNNFVKTMSRLMQEREILGVVSDQIGTPTYAADLAQVIMQIISSNIWKGGLYHYSNEGEISWYDFASKIKEIKGFGCDVNAIESSAFPTSAKRPAYSLLDKSKIKKEYHIIVPHWEDSLKRMLAKL</sequence>
<reference evidence="8 9" key="1">
    <citation type="journal article" date="2006" name="Int. J. Syst. Evol. Microbiol.">
        <title>Myroides pelagicus sp. nov., isolated from seawater in Thailand.</title>
        <authorList>
            <person name="Yoon J."/>
            <person name="Maneerat S."/>
            <person name="Kawai F."/>
            <person name="Yokota A."/>
        </authorList>
    </citation>
    <scope>NUCLEOTIDE SEQUENCE [LARGE SCALE GENOMIC DNA]</scope>
    <source>
        <strain evidence="8 9">SM1T</strain>
    </source>
</reference>
<dbReference type="Proteomes" id="UP000488936">
    <property type="component" value="Unassembled WGS sequence"/>
</dbReference>
<comment type="pathway">
    <text evidence="1 6">Carbohydrate biosynthesis; dTDP-L-rhamnose biosynthesis.</text>
</comment>
<proteinExistence type="inferred from homology"/>
<evidence type="ECO:0000256" key="6">
    <source>
        <dbReference type="RuleBase" id="RU364082"/>
    </source>
</evidence>
<dbReference type="Pfam" id="PF04321">
    <property type="entry name" value="RmlD_sub_bind"/>
    <property type="match status" value="1"/>
</dbReference>
<dbReference type="NCBIfam" id="TIGR01214">
    <property type="entry name" value="rmlD"/>
    <property type="match status" value="1"/>
</dbReference>
<evidence type="ECO:0000256" key="1">
    <source>
        <dbReference type="ARBA" id="ARBA00004781"/>
    </source>
</evidence>
<name>A0A7K1GN99_9FLAO</name>
<feature type="domain" description="RmlD-like substrate binding" evidence="7">
    <location>
        <begin position="1"/>
        <end position="281"/>
    </location>
</feature>
<keyword evidence="6 8" id="KW-0560">Oxidoreductase</keyword>
<dbReference type="EMBL" id="WMJY01000024">
    <property type="protein sequence ID" value="MTH30382.1"/>
    <property type="molecule type" value="Genomic_DNA"/>
</dbReference>
<dbReference type="InterPro" id="IPR005913">
    <property type="entry name" value="dTDP_dehydrorham_reduct"/>
</dbReference>
<dbReference type="GO" id="GO:0019305">
    <property type="term" value="P:dTDP-rhamnose biosynthetic process"/>
    <property type="evidence" value="ECO:0007669"/>
    <property type="project" value="UniProtKB-UniPathway"/>
</dbReference>
<protein>
    <recommendedName>
        <fullName evidence="4 6">dTDP-4-dehydrorhamnose reductase</fullName>
        <ecNumber evidence="3 6">1.1.1.133</ecNumber>
    </recommendedName>
</protein>
<evidence type="ECO:0000256" key="2">
    <source>
        <dbReference type="ARBA" id="ARBA00010944"/>
    </source>
</evidence>
<dbReference type="GO" id="GO:0008831">
    <property type="term" value="F:dTDP-4-dehydrorhamnose reductase activity"/>
    <property type="evidence" value="ECO:0007669"/>
    <property type="project" value="UniProtKB-EC"/>
</dbReference>
<dbReference type="Gene3D" id="3.40.50.720">
    <property type="entry name" value="NAD(P)-binding Rossmann-like Domain"/>
    <property type="match status" value="1"/>
</dbReference>
<comment type="caution">
    <text evidence="8">The sequence shown here is derived from an EMBL/GenBank/DDBJ whole genome shotgun (WGS) entry which is preliminary data.</text>
</comment>
<comment type="function">
    <text evidence="6">Catalyzes the reduction of dTDP-6-deoxy-L-lyxo-4-hexulose to yield dTDP-L-rhamnose.</text>
</comment>
<dbReference type="PANTHER" id="PTHR10491:SF4">
    <property type="entry name" value="METHIONINE ADENOSYLTRANSFERASE 2 SUBUNIT BETA"/>
    <property type="match status" value="1"/>
</dbReference>
<organism evidence="8 9">
    <name type="scientific">Myroides pelagicus</name>
    <dbReference type="NCBI Taxonomy" id="270914"/>
    <lineage>
        <taxon>Bacteria</taxon>
        <taxon>Pseudomonadati</taxon>
        <taxon>Bacteroidota</taxon>
        <taxon>Flavobacteriia</taxon>
        <taxon>Flavobacteriales</taxon>
        <taxon>Flavobacteriaceae</taxon>
        <taxon>Myroides</taxon>
    </lineage>
</organism>